<evidence type="ECO:0000256" key="4">
    <source>
        <dbReference type="PIRNR" id="PIRNR006078"/>
    </source>
</evidence>
<sequence>MKWVLAPDSFKGSLPAALVANAMAEGIARADEGAEFRFLPMADGGEGTLDAIHAAIGGTWRQARVSDAAGQPCEAACLLAGSGHAVIEVARVVGLAATDGTDVMRRSSRGVGELILRCLDEGATRVSVALGGSGTNDGGAGCLVGLGARLLGKDGDILDGSPASLAVLDHVDLSGVDPRLARVRLEIWSDVDNPLTGEAGATAVFGPQKGVAPEALGPLDGVIRRFADELDRQWGRAVSGLPGAGAAGGLGYVLQGLGAARRAGAEEVARLAGLGAALTWADRVLTGEGRSDAQTLRGKVPGYVAAQAAAAGVPVTLLSGSLDSAALASLSPRFQGCFSLCVRPMSLAEAMRDAPALLADSAEQIARLALPAQAGS</sequence>
<keyword evidence="3 4" id="KW-0418">Kinase</keyword>
<name>A0A918NYV6_9NEIS</name>
<gene>
    <name evidence="5" type="ORF">GCM10011289_04660</name>
</gene>
<reference evidence="5" key="1">
    <citation type="journal article" date="2014" name="Int. J. Syst. Evol. Microbiol.">
        <title>Complete genome sequence of Corynebacterium casei LMG S-19264T (=DSM 44701T), isolated from a smear-ripened cheese.</title>
        <authorList>
            <consortium name="US DOE Joint Genome Institute (JGI-PGF)"/>
            <person name="Walter F."/>
            <person name="Albersmeier A."/>
            <person name="Kalinowski J."/>
            <person name="Ruckert C."/>
        </authorList>
    </citation>
    <scope>NUCLEOTIDE SEQUENCE</scope>
    <source>
        <strain evidence="5">KCTC 32182</strain>
    </source>
</reference>
<dbReference type="Proteomes" id="UP000645257">
    <property type="component" value="Unassembled WGS sequence"/>
</dbReference>
<reference evidence="5" key="2">
    <citation type="submission" date="2020-09" db="EMBL/GenBank/DDBJ databases">
        <authorList>
            <person name="Sun Q."/>
            <person name="Kim S."/>
        </authorList>
    </citation>
    <scope>NUCLEOTIDE SEQUENCE</scope>
    <source>
        <strain evidence="5">KCTC 32182</strain>
    </source>
</reference>
<dbReference type="NCBIfam" id="TIGR00045">
    <property type="entry name" value="glycerate kinase"/>
    <property type="match status" value="1"/>
</dbReference>
<keyword evidence="2 4" id="KW-0808">Transferase</keyword>
<dbReference type="GO" id="GO:0008887">
    <property type="term" value="F:glycerate kinase activity"/>
    <property type="evidence" value="ECO:0007669"/>
    <property type="project" value="UniProtKB-UniRule"/>
</dbReference>
<dbReference type="PANTHER" id="PTHR21599">
    <property type="entry name" value="GLYCERATE KINASE"/>
    <property type="match status" value="1"/>
</dbReference>
<comment type="caution">
    <text evidence="5">The sequence shown here is derived from an EMBL/GenBank/DDBJ whole genome shotgun (WGS) entry which is preliminary data.</text>
</comment>
<evidence type="ECO:0000256" key="3">
    <source>
        <dbReference type="ARBA" id="ARBA00022777"/>
    </source>
</evidence>
<protein>
    <submittedName>
        <fullName evidence="5">Kinase</fullName>
    </submittedName>
</protein>
<dbReference type="Gene3D" id="3.90.1510.10">
    <property type="entry name" value="Glycerate kinase, domain 2"/>
    <property type="match status" value="1"/>
</dbReference>
<dbReference type="Pfam" id="PF02595">
    <property type="entry name" value="Gly_kinase"/>
    <property type="match status" value="1"/>
</dbReference>
<dbReference type="InterPro" id="IPR018197">
    <property type="entry name" value="Glycerate_kinase_RE-like"/>
</dbReference>
<evidence type="ECO:0000256" key="1">
    <source>
        <dbReference type="ARBA" id="ARBA00006284"/>
    </source>
</evidence>
<dbReference type="EMBL" id="BMYX01000001">
    <property type="protein sequence ID" value="GGY05157.1"/>
    <property type="molecule type" value="Genomic_DNA"/>
</dbReference>
<dbReference type="InterPro" id="IPR004381">
    <property type="entry name" value="Glycerate_kinase"/>
</dbReference>
<proteinExistence type="inferred from homology"/>
<dbReference type="GO" id="GO:0031388">
    <property type="term" value="P:organic acid phosphorylation"/>
    <property type="evidence" value="ECO:0007669"/>
    <property type="project" value="UniProtKB-UniRule"/>
</dbReference>
<organism evidence="5 6">
    <name type="scientific">Paludibacterium paludis</name>
    <dbReference type="NCBI Taxonomy" id="1225769"/>
    <lineage>
        <taxon>Bacteria</taxon>
        <taxon>Pseudomonadati</taxon>
        <taxon>Pseudomonadota</taxon>
        <taxon>Betaproteobacteria</taxon>
        <taxon>Neisseriales</taxon>
        <taxon>Chromobacteriaceae</taxon>
        <taxon>Paludibacterium</taxon>
    </lineage>
</organism>
<evidence type="ECO:0000313" key="6">
    <source>
        <dbReference type="Proteomes" id="UP000645257"/>
    </source>
</evidence>
<evidence type="ECO:0000313" key="5">
    <source>
        <dbReference type="EMBL" id="GGY05157.1"/>
    </source>
</evidence>
<dbReference type="InterPro" id="IPR036129">
    <property type="entry name" value="Glycerate_kinase_sf"/>
</dbReference>
<dbReference type="SUPFAM" id="SSF110738">
    <property type="entry name" value="Glycerate kinase I"/>
    <property type="match status" value="1"/>
</dbReference>
<dbReference type="Gene3D" id="3.40.50.10350">
    <property type="entry name" value="Glycerate kinase, domain 1"/>
    <property type="match status" value="1"/>
</dbReference>
<dbReference type="PIRSF" id="PIRSF006078">
    <property type="entry name" value="GlxK"/>
    <property type="match status" value="1"/>
</dbReference>
<dbReference type="RefSeq" id="WP_189530701.1">
    <property type="nucleotide sequence ID" value="NZ_BMYX01000001.1"/>
</dbReference>
<dbReference type="PANTHER" id="PTHR21599:SF0">
    <property type="entry name" value="GLYCERATE KINASE"/>
    <property type="match status" value="1"/>
</dbReference>
<dbReference type="InterPro" id="IPR018193">
    <property type="entry name" value="Glyc_kinase_flavodox-like_fold"/>
</dbReference>
<dbReference type="AlphaFoldDB" id="A0A918NYV6"/>
<accession>A0A918NYV6</accession>
<comment type="similarity">
    <text evidence="1 4">Belongs to the glycerate kinase type-1 family.</text>
</comment>
<keyword evidence="6" id="KW-1185">Reference proteome</keyword>
<evidence type="ECO:0000256" key="2">
    <source>
        <dbReference type="ARBA" id="ARBA00022679"/>
    </source>
</evidence>